<evidence type="ECO:0000256" key="1">
    <source>
        <dbReference type="SAM" id="MobiDB-lite"/>
    </source>
</evidence>
<protein>
    <submittedName>
        <fullName evidence="2">Uncharacterized protein</fullName>
    </submittedName>
</protein>
<organism evidence="2 3">
    <name type="scientific">Ceratocystis pirilliformis</name>
    <dbReference type="NCBI Taxonomy" id="259994"/>
    <lineage>
        <taxon>Eukaryota</taxon>
        <taxon>Fungi</taxon>
        <taxon>Dikarya</taxon>
        <taxon>Ascomycota</taxon>
        <taxon>Pezizomycotina</taxon>
        <taxon>Sordariomycetes</taxon>
        <taxon>Hypocreomycetidae</taxon>
        <taxon>Microascales</taxon>
        <taxon>Ceratocystidaceae</taxon>
        <taxon>Ceratocystis</taxon>
    </lineage>
</organism>
<dbReference type="Proteomes" id="UP001583280">
    <property type="component" value="Unassembled WGS sequence"/>
</dbReference>
<comment type="caution">
    <text evidence="2">The sequence shown here is derived from an EMBL/GenBank/DDBJ whole genome shotgun (WGS) entry which is preliminary data.</text>
</comment>
<proteinExistence type="predicted"/>
<reference evidence="2 3" key="1">
    <citation type="journal article" date="2024" name="IMA Fungus">
        <title>IMA Genome - F19 : A genome assembly and annotation guide to empower mycologists, including annotated draft genome sequences of Ceratocystis pirilliformis, Diaporthe australafricana, Fusarium ophioides, Paecilomyces lecythidis, and Sporothrix stenoceras.</title>
        <authorList>
            <person name="Aylward J."/>
            <person name="Wilson A.M."/>
            <person name="Visagie C.M."/>
            <person name="Spraker J."/>
            <person name="Barnes I."/>
            <person name="Buitendag C."/>
            <person name="Ceriani C."/>
            <person name="Del Mar Angel L."/>
            <person name="du Plessis D."/>
            <person name="Fuchs T."/>
            <person name="Gasser K."/>
            <person name="Kramer D."/>
            <person name="Li W."/>
            <person name="Munsamy K."/>
            <person name="Piso A."/>
            <person name="Price J.L."/>
            <person name="Sonnekus B."/>
            <person name="Thomas C."/>
            <person name="van der Nest A."/>
            <person name="van Dijk A."/>
            <person name="van Heerden A."/>
            <person name="van Vuuren N."/>
            <person name="Yilmaz N."/>
            <person name="Duong T.A."/>
            <person name="van der Merwe N.A."/>
            <person name="Wingfield M.J."/>
            <person name="Wingfield B.D."/>
        </authorList>
    </citation>
    <scope>NUCLEOTIDE SEQUENCE [LARGE SCALE GENOMIC DNA]</scope>
    <source>
        <strain evidence="2 3">CMW 12675</strain>
    </source>
</reference>
<evidence type="ECO:0000313" key="2">
    <source>
        <dbReference type="EMBL" id="KAL1890679.1"/>
    </source>
</evidence>
<gene>
    <name evidence="2" type="ORF">Cpir12675_005279</name>
</gene>
<dbReference type="PANTHER" id="PTHR34693:SF3">
    <property type="match status" value="1"/>
</dbReference>
<sequence>MAEATPIVSHGRGGAGNMFPEGPQDAAELAHGAHPAPHDDAVVSTGRGGAGNMVDGDVAAAALKQEEGAPAAVQRASAENEPYSQGRGGAGNIVIPEHDKQNHTTPAATDGAAGKATTAKGSSSTGLIARLKAKLLQTWRRVKA</sequence>
<dbReference type="InterPro" id="IPR022024">
    <property type="entry name" value="DUF3602"/>
</dbReference>
<feature type="compositionally biased region" description="Low complexity" evidence="1">
    <location>
        <begin position="104"/>
        <end position="124"/>
    </location>
</feature>
<keyword evidence="3" id="KW-1185">Reference proteome</keyword>
<feature type="region of interest" description="Disordered" evidence="1">
    <location>
        <begin position="1"/>
        <end position="49"/>
    </location>
</feature>
<feature type="region of interest" description="Disordered" evidence="1">
    <location>
        <begin position="69"/>
        <end position="124"/>
    </location>
</feature>
<name>A0ABR3YQN8_9PEZI</name>
<dbReference type="InterPro" id="IPR053203">
    <property type="entry name" value="Cisplatin_resist-associated"/>
</dbReference>
<evidence type="ECO:0000313" key="3">
    <source>
        <dbReference type="Proteomes" id="UP001583280"/>
    </source>
</evidence>
<dbReference type="PANTHER" id="PTHR34693">
    <property type="entry name" value="PROTEIN PAR32"/>
    <property type="match status" value="1"/>
</dbReference>
<accession>A0ABR3YQN8</accession>
<dbReference type="EMBL" id="JAWDJO010000176">
    <property type="protein sequence ID" value="KAL1890679.1"/>
    <property type="molecule type" value="Genomic_DNA"/>
</dbReference>
<dbReference type="Pfam" id="PF12223">
    <property type="entry name" value="DUF3602"/>
    <property type="match status" value="1"/>
</dbReference>